<dbReference type="GO" id="GO:0022857">
    <property type="term" value="F:transmembrane transporter activity"/>
    <property type="evidence" value="ECO:0007669"/>
    <property type="project" value="InterPro"/>
</dbReference>
<organism evidence="8 9">
    <name type="scientific">Corynespora cassiicola Philippines</name>
    <dbReference type="NCBI Taxonomy" id="1448308"/>
    <lineage>
        <taxon>Eukaryota</taxon>
        <taxon>Fungi</taxon>
        <taxon>Dikarya</taxon>
        <taxon>Ascomycota</taxon>
        <taxon>Pezizomycotina</taxon>
        <taxon>Dothideomycetes</taxon>
        <taxon>Pleosporomycetidae</taxon>
        <taxon>Pleosporales</taxon>
        <taxon>Corynesporascaceae</taxon>
        <taxon>Corynespora</taxon>
    </lineage>
</organism>
<dbReference type="OrthoDB" id="1935484at2759"/>
<dbReference type="Pfam" id="PF07690">
    <property type="entry name" value="MFS_1"/>
    <property type="match status" value="1"/>
</dbReference>
<dbReference type="PANTHER" id="PTHR43791">
    <property type="entry name" value="PERMEASE-RELATED"/>
    <property type="match status" value="1"/>
</dbReference>
<accession>A0A2T2NJ26</accession>
<evidence type="ECO:0000256" key="5">
    <source>
        <dbReference type="ARBA" id="ARBA00023136"/>
    </source>
</evidence>
<feature type="transmembrane region" description="Helical" evidence="7">
    <location>
        <begin position="455"/>
        <end position="475"/>
    </location>
</feature>
<evidence type="ECO:0000313" key="8">
    <source>
        <dbReference type="EMBL" id="PSN65441.1"/>
    </source>
</evidence>
<dbReference type="SUPFAM" id="SSF103473">
    <property type="entry name" value="MFS general substrate transporter"/>
    <property type="match status" value="1"/>
</dbReference>
<feature type="transmembrane region" description="Helical" evidence="7">
    <location>
        <begin position="186"/>
        <end position="204"/>
    </location>
</feature>
<evidence type="ECO:0000256" key="1">
    <source>
        <dbReference type="ARBA" id="ARBA00004141"/>
    </source>
</evidence>
<dbReference type="Proteomes" id="UP000240883">
    <property type="component" value="Unassembled WGS sequence"/>
</dbReference>
<keyword evidence="4 7" id="KW-1133">Transmembrane helix</keyword>
<feature type="transmembrane region" description="Helical" evidence="7">
    <location>
        <begin position="398"/>
        <end position="418"/>
    </location>
</feature>
<feature type="compositionally biased region" description="Low complexity" evidence="6">
    <location>
        <begin position="19"/>
        <end position="29"/>
    </location>
</feature>
<feature type="transmembrane region" description="Helical" evidence="7">
    <location>
        <begin position="216"/>
        <end position="238"/>
    </location>
</feature>
<dbReference type="Gene3D" id="1.20.1250.20">
    <property type="entry name" value="MFS general substrate transporter like domains"/>
    <property type="match status" value="1"/>
</dbReference>
<evidence type="ECO:0000256" key="4">
    <source>
        <dbReference type="ARBA" id="ARBA00022989"/>
    </source>
</evidence>
<keyword evidence="5 7" id="KW-0472">Membrane</keyword>
<feature type="compositionally biased region" description="Basic and acidic residues" evidence="6">
    <location>
        <begin position="1"/>
        <end position="11"/>
    </location>
</feature>
<feature type="region of interest" description="Disordered" evidence="6">
    <location>
        <begin position="1"/>
        <end position="38"/>
    </location>
</feature>
<keyword evidence="2" id="KW-0813">Transport</keyword>
<evidence type="ECO:0000256" key="3">
    <source>
        <dbReference type="ARBA" id="ARBA00022692"/>
    </source>
</evidence>
<dbReference type="EMBL" id="KZ678137">
    <property type="protein sequence ID" value="PSN65441.1"/>
    <property type="molecule type" value="Genomic_DNA"/>
</dbReference>
<gene>
    <name evidence="8" type="ORF">BS50DRAFT_58556</name>
</gene>
<evidence type="ECO:0000256" key="6">
    <source>
        <dbReference type="SAM" id="MobiDB-lite"/>
    </source>
</evidence>
<evidence type="ECO:0000256" key="7">
    <source>
        <dbReference type="SAM" id="Phobius"/>
    </source>
</evidence>
<dbReference type="PANTHER" id="PTHR43791:SF14">
    <property type="entry name" value="MFS GENERAL SUBSTRATE TRANSPORTER"/>
    <property type="match status" value="1"/>
</dbReference>
<feature type="transmembrane region" description="Helical" evidence="7">
    <location>
        <begin position="490"/>
        <end position="511"/>
    </location>
</feature>
<dbReference type="FunFam" id="1.20.1250.20:FF:000247">
    <property type="entry name" value="MFS general substrate transporter"/>
    <property type="match status" value="1"/>
</dbReference>
<sequence length="549" mass="62680">MATVAADEKKVPVTQSGDSSSSQAEAEQAPPKPLHGSYDNHVFSDPVSAQYWREIYETAQYEGRHRFDPNYTWTAEEEKKLVRKLDLRITFWAWLMFCSLDLNRKNINRAISDNMLRELGMNTNDFNYGQTIFLASFLCAELPSGLISKKLGADRWIPFIICSWSIVSAAQAGIKTKAAYYTIRCLLGLLMGGFIPDIVLWLTYFFKSNELPTRLAWFWTALSTCNIVGSLLAAGILQMRGLNGWGGWQYLFLIEGVLTFVIGVLSWGLMPPGATQTKGWLRGKDGWFNEHEEHILVNRILRDDPSKGDMNNRQAVGPSHLLKSALDWELWPLYIIGLLAYIPPSPPANYLSYILRQLGFSVFQANLLAIPSQFLFAVQLLVLTWLSERFKERAMISSLSNIWIFPWLVGLVTLPGSANPWVRYALLTGLLSYPYCHAILVGWNAKNSNTVRTRAVSAAFYNMFVQSGNIIASNIYRDDDQPLYRRGNKILLAICCFNIVLFFLVKAFYIWRNRVREAQWNAMTKEEQEDYIVSTKDEGMKRLDFRFAH</sequence>
<evidence type="ECO:0000256" key="2">
    <source>
        <dbReference type="ARBA" id="ARBA00022448"/>
    </source>
</evidence>
<dbReference type="InterPro" id="IPR036259">
    <property type="entry name" value="MFS_trans_sf"/>
</dbReference>
<reference evidence="8 9" key="1">
    <citation type="journal article" date="2018" name="Front. Microbiol.">
        <title>Genome-Wide Analysis of Corynespora cassiicola Leaf Fall Disease Putative Effectors.</title>
        <authorList>
            <person name="Lopez D."/>
            <person name="Ribeiro S."/>
            <person name="Label P."/>
            <person name="Fumanal B."/>
            <person name="Venisse J.S."/>
            <person name="Kohler A."/>
            <person name="de Oliveira R.R."/>
            <person name="Labutti K."/>
            <person name="Lipzen A."/>
            <person name="Lail K."/>
            <person name="Bauer D."/>
            <person name="Ohm R.A."/>
            <person name="Barry K.W."/>
            <person name="Spatafora J."/>
            <person name="Grigoriev I.V."/>
            <person name="Martin F.M."/>
            <person name="Pujade-Renaud V."/>
        </authorList>
    </citation>
    <scope>NUCLEOTIDE SEQUENCE [LARGE SCALE GENOMIC DNA]</scope>
    <source>
        <strain evidence="8 9">Philippines</strain>
    </source>
</reference>
<dbReference type="FunFam" id="1.20.1250.20:FF:000106">
    <property type="entry name" value="MFS transporter, putative"/>
    <property type="match status" value="1"/>
</dbReference>
<comment type="subcellular location">
    <subcellularLocation>
        <location evidence="1">Membrane</location>
        <topology evidence="1">Multi-pass membrane protein</topology>
    </subcellularLocation>
</comment>
<proteinExistence type="predicted"/>
<name>A0A2T2NJ26_CORCC</name>
<keyword evidence="3 7" id="KW-0812">Transmembrane</keyword>
<feature type="transmembrane region" description="Helical" evidence="7">
    <location>
        <begin position="424"/>
        <end position="443"/>
    </location>
</feature>
<evidence type="ECO:0000313" key="9">
    <source>
        <dbReference type="Proteomes" id="UP000240883"/>
    </source>
</evidence>
<protein>
    <submittedName>
        <fullName evidence="8">MFS general substrate transporter</fullName>
    </submittedName>
</protein>
<feature type="transmembrane region" description="Helical" evidence="7">
    <location>
        <begin position="250"/>
        <end position="270"/>
    </location>
</feature>
<feature type="transmembrane region" description="Helical" evidence="7">
    <location>
        <begin position="365"/>
        <end position="386"/>
    </location>
</feature>
<dbReference type="GO" id="GO:0016020">
    <property type="term" value="C:membrane"/>
    <property type="evidence" value="ECO:0007669"/>
    <property type="project" value="UniProtKB-SubCell"/>
</dbReference>
<dbReference type="InterPro" id="IPR011701">
    <property type="entry name" value="MFS"/>
</dbReference>
<keyword evidence="9" id="KW-1185">Reference proteome</keyword>
<dbReference type="AlphaFoldDB" id="A0A2T2NJ26"/>